<dbReference type="GO" id="GO:0046279">
    <property type="term" value="P:3,4-dihydroxybenzoate biosynthetic process"/>
    <property type="evidence" value="ECO:0007669"/>
    <property type="project" value="UniProtKB-ARBA"/>
</dbReference>
<protein>
    <recommendedName>
        <fullName evidence="5">3-dehydroquinate dehydratase</fullName>
        <shortName evidence="5">3-dehydroquinase</shortName>
        <ecNumber evidence="5">4.2.1.10</ecNumber>
    </recommendedName>
    <alternativeName>
        <fullName evidence="5">Type I DHQase</fullName>
    </alternativeName>
    <alternativeName>
        <fullName evidence="5">Type I dehydroquinase</fullName>
        <shortName evidence="5">DHQ1</shortName>
    </alternativeName>
</protein>
<dbReference type="AlphaFoldDB" id="A0A858BSF7"/>
<evidence type="ECO:0000256" key="4">
    <source>
        <dbReference type="ARBA" id="ARBA00023270"/>
    </source>
</evidence>
<evidence type="ECO:0000256" key="5">
    <source>
        <dbReference type="HAMAP-Rule" id="MF_00214"/>
    </source>
</evidence>
<dbReference type="EC" id="4.2.1.10" evidence="5"/>
<dbReference type="Gene3D" id="3.20.20.70">
    <property type="entry name" value="Aldolase class I"/>
    <property type="match status" value="1"/>
</dbReference>
<feature type="active site" description="Proton donor/acceptor" evidence="5">
    <location>
        <position position="153"/>
    </location>
</feature>
<organism evidence="6 7">
    <name type="scientific">Aminipila butyrica</name>
    <dbReference type="NCBI Taxonomy" id="433296"/>
    <lineage>
        <taxon>Bacteria</taxon>
        <taxon>Bacillati</taxon>
        <taxon>Bacillota</taxon>
        <taxon>Clostridia</taxon>
        <taxon>Peptostreptococcales</taxon>
        <taxon>Anaerovoracaceae</taxon>
        <taxon>Aminipila</taxon>
    </lineage>
</organism>
<proteinExistence type="inferred from homology"/>
<dbReference type="InterPro" id="IPR013785">
    <property type="entry name" value="Aldolase_TIM"/>
</dbReference>
<dbReference type="Proteomes" id="UP000466848">
    <property type="component" value="Chromosome"/>
</dbReference>
<evidence type="ECO:0000256" key="2">
    <source>
        <dbReference type="ARBA" id="ARBA00023141"/>
    </source>
</evidence>
<comment type="subunit">
    <text evidence="5">Homodimer.</text>
</comment>
<keyword evidence="4 5" id="KW-0704">Schiff base</keyword>
<evidence type="ECO:0000256" key="1">
    <source>
        <dbReference type="ARBA" id="ARBA00001864"/>
    </source>
</evidence>
<dbReference type="HAMAP" id="MF_00214">
    <property type="entry name" value="AroD"/>
    <property type="match status" value="1"/>
</dbReference>
<dbReference type="GO" id="GO:0008652">
    <property type="term" value="P:amino acid biosynthetic process"/>
    <property type="evidence" value="ECO:0007669"/>
    <property type="project" value="UniProtKB-KW"/>
</dbReference>
<dbReference type="NCBIfam" id="TIGR01093">
    <property type="entry name" value="aroD"/>
    <property type="match status" value="1"/>
</dbReference>
<dbReference type="Pfam" id="PF01487">
    <property type="entry name" value="DHquinase_I"/>
    <property type="match status" value="1"/>
</dbReference>
<evidence type="ECO:0000313" key="7">
    <source>
        <dbReference type="Proteomes" id="UP000466848"/>
    </source>
</evidence>
<reference evidence="6 7" key="1">
    <citation type="submission" date="2020-02" db="EMBL/GenBank/DDBJ databases">
        <authorList>
            <person name="Kim Y.B."/>
            <person name="Roh S.W."/>
        </authorList>
    </citation>
    <scope>NUCLEOTIDE SEQUENCE [LARGE SCALE GENOMIC DNA]</scope>
    <source>
        <strain evidence="6 7">DSM 103574</strain>
    </source>
</reference>
<dbReference type="EMBL" id="CP048649">
    <property type="protein sequence ID" value="QIB68045.1"/>
    <property type="molecule type" value="Genomic_DNA"/>
</dbReference>
<feature type="binding site" evidence="5">
    <location>
        <begin position="46"/>
        <end position="48"/>
    </location>
    <ligand>
        <name>3-dehydroquinate</name>
        <dbReference type="ChEBI" id="CHEBI:32364"/>
    </ligand>
</feature>
<dbReference type="CDD" id="cd00502">
    <property type="entry name" value="DHQase_I"/>
    <property type="match status" value="1"/>
</dbReference>
<gene>
    <name evidence="5 6" type="primary">aroD</name>
    <name evidence="6" type="ORF">Ami103574_01400</name>
</gene>
<feature type="binding site" evidence="5">
    <location>
        <position position="241"/>
    </location>
    <ligand>
        <name>3-dehydroquinate</name>
        <dbReference type="ChEBI" id="CHEBI:32364"/>
    </ligand>
</feature>
<feature type="binding site" evidence="5">
    <location>
        <position position="92"/>
    </location>
    <ligand>
        <name>3-dehydroquinate</name>
        <dbReference type="ChEBI" id="CHEBI:32364"/>
    </ligand>
</feature>
<dbReference type="SUPFAM" id="SSF51569">
    <property type="entry name" value="Aldolase"/>
    <property type="match status" value="1"/>
</dbReference>
<sequence>MKTLEIRNLTLGAGRPKICAPIVGKTKAEILEEAKAIYKLPADMAEWRVDFLQPITEDRLDQQLESYLDQVLNILAALRACLQDKPLLFTFRTTAEGGENALSPENYTRLNQAAAASTFADLLDVEVSVGKTWATQIIQEAHSHGTAVVGSSHHFQRTPPKGEMISLLRNMQALGVDISKIAVMPSSIQDVLTLLETTAEMQTNGGGPIITMAMSSLGGISRLAGEYFGSAVTFGSVSNSSAPGQIPVEDLNTILNIIHSNLHLDKK</sequence>
<dbReference type="GO" id="GO:0003855">
    <property type="term" value="F:3-dehydroquinate dehydratase activity"/>
    <property type="evidence" value="ECO:0007669"/>
    <property type="project" value="UniProtKB-UniRule"/>
</dbReference>
<dbReference type="KEGG" id="abut:Ami103574_01400"/>
<dbReference type="UniPathway" id="UPA00053">
    <property type="reaction ID" value="UER00086"/>
</dbReference>
<keyword evidence="2 5" id="KW-0057">Aromatic amino acid biosynthesis</keyword>
<dbReference type="GO" id="GO:0009073">
    <property type="term" value="P:aromatic amino acid family biosynthetic process"/>
    <property type="evidence" value="ECO:0007669"/>
    <property type="project" value="UniProtKB-KW"/>
</dbReference>
<dbReference type="RefSeq" id="WP_163064965.1">
    <property type="nucleotide sequence ID" value="NZ_CP048649.1"/>
</dbReference>
<dbReference type="InterPro" id="IPR001381">
    <property type="entry name" value="DHquinase_I"/>
</dbReference>
<evidence type="ECO:0000313" key="6">
    <source>
        <dbReference type="EMBL" id="QIB68045.1"/>
    </source>
</evidence>
<feature type="binding site" evidence="5">
    <location>
        <position position="245"/>
    </location>
    <ligand>
        <name>3-dehydroquinate</name>
        <dbReference type="ChEBI" id="CHEBI:32364"/>
    </ligand>
</feature>
<comment type="caution">
    <text evidence="5">Lacks conserved residue(s) required for the propagation of feature annotation.</text>
</comment>
<evidence type="ECO:0000256" key="3">
    <source>
        <dbReference type="ARBA" id="ARBA00023239"/>
    </source>
</evidence>
<dbReference type="PANTHER" id="PTHR43699:SF1">
    <property type="entry name" value="3-DEHYDROQUINATE DEHYDRATASE"/>
    <property type="match status" value="1"/>
</dbReference>
<dbReference type="GO" id="GO:0009423">
    <property type="term" value="P:chorismate biosynthetic process"/>
    <property type="evidence" value="ECO:0007669"/>
    <property type="project" value="UniProtKB-UniRule"/>
</dbReference>
<feature type="binding site" evidence="5">
    <location>
        <position position="222"/>
    </location>
    <ligand>
        <name>3-dehydroquinate</name>
        <dbReference type="ChEBI" id="CHEBI:32364"/>
    </ligand>
</feature>
<comment type="similarity">
    <text evidence="5">Belongs to the type-I 3-dehydroquinase family.</text>
</comment>
<keyword evidence="7" id="KW-1185">Reference proteome</keyword>
<accession>A0A858BSF7</accession>
<dbReference type="PANTHER" id="PTHR43699">
    <property type="entry name" value="3-DEHYDROQUINATE DEHYDRATASE"/>
    <property type="match status" value="1"/>
</dbReference>
<comment type="pathway">
    <text evidence="5">Metabolic intermediate biosynthesis; chorismate biosynthesis; chorismate from D-erythrose 4-phosphate and phosphoenolpyruvate: step 3/7.</text>
</comment>
<dbReference type="InterPro" id="IPR050146">
    <property type="entry name" value="Type-I_3-dehydroquinase"/>
</dbReference>
<comment type="function">
    <text evidence="5">Involved in the third step of the chorismate pathway, which leads to the biosynthesis of aromatic amino acids. Catalyzes the cis-dehydration of 3-dehydroquinate (DHQ) and introduces the first double bond of the aromatic ring to yield 3-dehydroshikimate.</text>
</comment>
<comment type="catalytic activity">
    <reaction evidence="1 5">
        <text>3-dehydroquinate = 3-dehydroshikimate + H2O</text>
        <dbReference type="Rhea" id="RHEA:21096"/>
        <dbReference type="ChEBI" id="CHEBI:15377"/>
        <dbReference type="ChEBI" id="CHEBI:16630"/>
        <dbReference type="ChEBI" id="CHEBI:32364"/>
        <dbReference type="EC" id="4.2.1.10"/>
    </reaction>
</comment>
<keyword evidence="3 5" id="KW-0456">Lyase</keyword>
<dbReference type="FunFam" id="3.20.20.70:FF:000047">
    <property type="entry name" value="3-dehydroquinate dehydratase"/>
    <property type="match status" value="1"/>
</dbReference>
<name>A0A858BSF7_9FIRM</name>
<feature type="active site" description="Schiff-base intermediate with substrate" evidence="5">
    <location>
        <position position="180"/>
    </location>
</feature>
<keyword evidence="5" id="KW-0028">Amino-acid biosynthesis</keyword>